<proteinExistence type="predicted"/>
<dbReference type="EMBL" id="JAHQIW010003252">
    <property type="protein sequence ID" value="KAJ1357887.1"/>
    <property type="molecule type" value="Genomic_DNA"/>
</dbReference>
<protein>
    <submittedName>
        <fullName evidence="2">Uncharacterized protein</fullName>
    </submittedName>
</protein>
<organism evidence="2 3">
    <name type="scientific">Parelaphostrongylus tenuis</name>
    <name type="common">Meningeal worm</name>
    <dbReference type="NCBI Taxonomy" id="148309"/>
    <lineage>
        <taxon>Eukaryota</taxon>
        <taxon>Metazoa</taxon>
        <taxon>Ecdysozoa</taxon>
        <taxon>Nematoda</taxon>
        <taxon>Chromadorea</taxon>
        <taxon>Rhabditida</taxon>
        <taxon>Rhabditina</taxon>
        <taxon>Rhabditomorpha</taxon>
        <taxon>Strongyloidea</taxon>
        <taxon>Metastrongylidae</taxon>
        <taxon>Parelaphostrongylus</taxon>
    </lineage>
</organism>
<feature type="compositionally biased region" description="Basic and acidic residues" evidence="1">
    <location>
        <begin position="1"/>
        <end position="13"/>
    </location>
</feature>
<gene>
    <name evidence="2" type="ORF">KIN20_016149</name>
</gene>
<evidence type="ECO:0000256" key="1">
    <source>
        <dbReference type="SAM" id="MobiDB-lite"/>
    </source>
</evidence>
<dbReference type="AlphaFoldDB" id="A0AAD5MG05"/>
<name>A0AAD5MG05_PARTN</name>
<feature type="region of interest" description="Disordered" evidence="1">
    <location>
        <begin position="1"/>
        <end position="20"/>
    </location>
</feature>
<reference evidence="2" key="1">
    <citation type="submission" date="2021-06" db="EMBL/GenBank/DDBJ databases">
        <title>Parelaphostrongylus tenuis whole genome reference sequence.</title>
        <authorList>
            <person name="Garwood T.J."/>
            <person name="Larsen P.A."/>
            <person name="Fountain-Jones N.M."/>
            <person name="Garbe J.R."/>
            <person name="Macchietto M.G."/>
            <person name="Kania S.A."/>
            <person name="Gerhold R.W."/>
            <person name="Richards J.E."/>
            <person name="Wolf T.M."/>
        </authorList>
    </citation>
    <scope>NUCLEOTIDE SEQUENCE</scope>
    <source>
        <strain evidence="2">MNPRO001-30</strain>
        <tissue evidence="2">Meninges</tissue>
    </source>
</reference>
<comment type="caution">
    <text evidence="2">The sequence shown here is derived from an EMBL/GenBank/DDBJ whole genome shotgun (WGS) entry which is preliminary data.</text>
</comment>
<evidence type="ECO:0000313" key="3">
    <source>
        <dbReference type="Proteomes" id="UP001196413"/>
    </source>
</evidence>
<evidence type="ECO:0000313" key="2">
    <source>
        <dbReference type="EMBL" id="KAJ1357887.1"/>
    </source>
</evidence>
<accession>A0AAD5MG05</accession>
<keyword evidence="3" id="KW-1185">Reference proteome</keyword>
<sequence>MQGSDKESGKSETKEEDTADHYGRLNALATFEGHGGLTSRFPRDCALLLLCYVVLIVTLRRMAVEVEGIFATSHVSAAVPTGGLI</sequence>
<dbReference type="Proteomes" id="UP001196413">
    <property type="component" value="Unassembled WGS sequence"/>
</dbReference>